<sequence length="376" mass="40063">MYMDSLMQMVLQSSWQLPEVGRNPAADTGGEGTTGPSFQELLEQSRDSQTKTPSGQTSAEEPEKVPQDGEEAVRPDQKEDVVSDVAMLDLSVLLRPQILTQEITPAVETGEGEGVDVLQGLAPVTVASNSGESAPAVQTEASVAQPGQTAQPAAEMPAEDGAVQALPTEDAAVPRQTESGVSEEPSQDLTESQSGRSGTGTDTGSAAVEGMQTPLFREVENTPVRVGDAVVDMTAPSSEVENTLSSVLKGAAEQGEQYVEIRLSPADLGTVVAEFTKSPEGVLHVVLHAENEHTAKLLGDHASALSLLLQDSGRGEVRVEVTQPQNEQMNWKQPDQDGGQHQQQQQQPRRDVPSQEAESFLQQLRLGLVEMEEEIV</sequence>
<keyword evidence="3" id="KW-0966">Cell projection</keyword>
<dbReference type="InterPro" id="IPR038610">
    <property type="entry name" value="FliK-like_C_sf"/>
</dbReference>
<dbReference type="EMBL" id="DWXO01000077">
    <property type="protein sequence ID" value="HJB80897.1"/>
    <property type="molecule type" value="Genomic_DNA"/>
</dbReference>
<protein>
    <submittedName>
        <fullName evidence="3">Flagellar hook-length control protein FliK</fullName>
    </submittedName>
</protein>
<feature type="compositionally biased region" description="Basic and acidic residues" evidence="1">
    <location>
        <begin position="61"/>
        <end position="81"/>
    </location>
</feature>
<accession>A0A9D2SB20</accession>
<dbReference type="AlphaFoldDB" id="A0A9D2SB20"/>
<feature type="domain" description="Flagellar hook-length control protein-like C-terminal" evidence="2">
    <location>
        <begin position="251"/>
        <end position="328"/>
    </location>
</feature>
<evidence type="ECO:0000256" key="1">
    <source>
        <dbReference type="SAM" id="MobiDB-lite"/>
    </source>
</evidence>
<gene>
    <name evidence="3" type="ORF">H9712_07920</name>
</gene>
<feature type="compositionally biased region" description="Polar residues" evidence="1">
    <location>
        <begin position="139"/>
        <end position="151"/>
    </location>
</feature>
<dbReference type="Proteomes" id="UP000823921">
    <property type="component" value="Unassembled WGS sequence"/>
</dbReference>
<feature type="compositionally biased region" description="Polar residues" evidence="1">
    <location>
        <begin position="50"/>
        <end position="59"/>
    </location>
</feature>
<keyword evidence="3" id="KW-0282">Flagellum</keyword>
<dbReference type="Pfam" id="PF02120">
    <property type="entry name" value="Flg_hook"/>
    <property type="match status" value="1"/>
</dbReference>
<dbReference type="InterPro" id="IPR021136">
    <property type="entry name" value="Flagellar_hook_control-like_C"/>
</dbReference>
<keyword evidence="3" id="KW-0969">Cilium</keyword>
<feature type="region of interest" description="Disordered" evidence="1">
    <location>
        <begin position="17"/>
        <end position="81"/>
    </location>
</feature>
<feature type="region of interest" description="Disordered" evidence="1">
    <location>
        <begin position="324"/>
        <end position="357"/>
    </location>
</feature>
<feature type="compositionally biased region" description="Low complexity" evidence="1">
    <location>
        <begin position="192"/>
        <end position="205"/>
    </location>
</feature>
<reference evidence="3" key="1">
    <citation type="journal article" date="2021" name="PeerJ">
        <title>Extensive microbial diversity within the chicken gut microbiome revealed by metagenomics and culture.</title>
        <authorList>
            <person name="Gilroy R."/>
            <person name="Ravi A."/>
            <person name="Getino M."/>
            <person name="Pursley I."/>
            <person name="Horton D.L."/>
            <person name="Alikhan N.F."/>
            <person name="Baker D."/>
            <person name="Gharbi K."/>
            <person name="Hall N."/>
            <person name="Watson M."/>
            <person name="Adriaenssens E.M."/>
            <person name="Foster-Nyarko E."/>
            <person name="Jarju S."/>
            <person name="Secka A."/>
            <person name="Antonio M."/>
            <person name="Oren A."/>
            <person name="Chaudhuri R.R."/>
            <person name="La Ragione R."/>
            <person name="Hildebrand F."/>
            <person name="Pallen M.J."/>
        </authorList>
    </citation>
    <scope>NUCLEOTIDE SEQUENCE</scope>
    <source>
        <strain evidence="3">CHK192-8294</strain>
    </source>
</reference>
<evidence type="ECO:0000313" key="4">
    <source>
        <dbReference type="Proteomes" id="UP000823921"/>
    </source>
</evidence>
<feature type="compositionally biased region" description="Low complexity" evidence="1">
    <location>
        <begin position="336"/>
        <end position="347"/>
    </location>
</feature>
<evidence type="ECO:0000313" key="3">
    <source>
        <dbReference type="EMBL" id="HJB80897.1"/>
    </source>
</evidence>
<dbReference type="Gene3D" id="3.30.750.140">
    <property type="match status" value="1"/>
</dbReference>
<reference evidence="3" key="2">
    <citation type="submission" date="2021-04" db="EMBL/GenBank/DDBJ databases">
        <authorList>
            <person name="Gilroy R."/>
        </authorList>
    </citation>
    <scope>NUCLEOTIDE SEQUENCE</scope>
    <source>
        <strain evidence="3">CHK192-8294</strain>
    </source>
</reference>
<feature type="region of interest" description="Disordered" evidence="1">
    <location>
        <begin position="129"/>
        <end position="158"/>
    </location>
</feature>
<feature type="region of interest" description="Disordered" evidence="1">
    <location>
        <begin position="171"/>
        <end position="207"/>
    </location>
</feature>
<organism evidence="3 4">
    <name type="scientific">Candidatus Flavonifractor intestinigallinarum</name>
    <dbReference type="NCBI Taxonomy" id="2838586"/>
    <lineage>
        <taxon>Bacteria</taxon>
        <taxon>Bacillati</taxon>
        <taxon>Bacillota</taxon>
        <taxon>Clostridia</taxon>
        <taxon>Eubacteriales</taxon>
        <taxon>Oscillospiraceae</taxon>
        <taxon>Flavonifractor</taxon>
    </lineage>
</organism>
<evidence type="ECO:0000259" key="2">
    <source>
        <dbReference type="Pfam" id="PF02120"/>
    </source>
</evidence>
<comment type="caution">
    <text evidence="3">The sequence shown here is derived from an EMBL/GenBank/DDBJ whole genome shotgun (WGS) entry which is preliminary data.</text>
</comment>
<name>A0A9D2SB20_9FIRM</name>
<proteinExistence type="predicted"/>